<organism evidence="1 2">
    <name type="scientific">Hymenobacter setariae</name>
    <dbReference type="NCBI Taxonomy" id="2594794"/>
    <lineage>
        <taxon>Bacteria</taxon>
        <taxon>Pseudomonadati</taxon>
        <taxon>Bacteroidota</taxon>
        <taxon>Cytophagia</taxon>
        <taxon>Cytophagales</taxon>
        <taxon>Hymenobacteraceae</taxon>
        <taxon>Hymenobacter</taxon>
    </lineage>
</organism>
<keyword evidence="2" id="KW-1185">Reference proteome</keyword>
<reference evidence="1 2" key="1">
    <citation type="submission" date="2019-07" db="EMBL/GenBank/DDBJ databases">
        <title>Hymenobacter sp. straun FUR1 Genome sequencing and assembly.</title>
        <authorList>
            <person name="Chhetri G."/>
        </authorList>
    </citation>
    <scope>NUCLEOTIDE SEQUENCE [LARGE SCALE GENOMIC DNA]</scope>
    <source>
        <strain evidence="1 2">Fur1</strain>
    </source>
</reference>
<evidence type="ECO:0008006" key="3">
    <source>
        <dbReference type="Google" id="ProtNLM"/>
    </source>
</evidence>
<sequence>MQVPTLEQHLDLVRKYDELLARITKLEAAQPEWLREEEAQRLTGLSQPTLARERKKPDTLLVFKTAGGLRYLRSSVEAFNEARMLRKGHASPLTLTSISGH</sequence>
<gene>
    <name evidence="1" type="ORF">FNT36_14430</name>
</gene>
<dbReference type="AlphaFoldDB" id="A0A558BVZ9"/>
<accession>A0A558BVZ9</accession>
<proteinExistence type="predicted"/>
<evidence type="ECO:0000313" key="2">
    <source>
        <dbReference type="Proteomes" id="UP000317624"/>
    </source>
</evidence>
<protein>
    <recommendedName>
        <fullName evidence="3">DNA-binding protein</fullName>
    </recommendedName>
</protein>
<evidence type="ECO:0000313" key="1">
    <source>
        <dbReference type="EMBL" id="TVT40661.1"/>
    </source>
</evidence>
<name>A0A558BVZ9_9BACT</name>
<dbReference type="RefSeq" id="WP_144848958.1">
    <property type="nucleotide sequence ID" value="NZ_VMRJ01000003.1"/>
</dbReference>
<comment type="caution">
    <text evidence="1">The sequence shown here is derived from an EMBL/GenBank/DDBJ whole genome shotgun (WGS) entry which is preliminary data.</text>
</comment>
<dbReference type="EMBL" id="VMRJ01000003">
    <property type="protein sequence ID" value="TVT40661.1"/>
    <property type="molecule type" value="Genomic_DNA"/>
</dbReference>
<dbReference type="Proteomes" id="UP000317624">
    <property type="component" value="Unassembled WGS sequence"/>
</dbReference>